<keyword evidence="8" id="KW-1185">Reference proteome</keyword>
<dbReference type="PROSITE" id="PS50157">
    <property type="entry name" value="ZINC_FINGER_C2H2_2"/>
    <property type="match status" value="1"/>
</dbReference>
<dbReference type="InterPro" id="IPR013087">
    <property type="entry name" value="Znf_C2H2_type"/>
</dbReference>
<dbReference type="EMBL" id="DF144009">
    <property type="protein sequence ID" value="GAA33390.2"/>
    <property type="molecule type" value="Genomic_DNA"/>
</dbReference>
<protein>
    <recommendedName>
        <fullName evidence="6">C2H2-type domain-containing protein</fullName>
    </recommendedName>
</protein>
<organism evidence="7 8">
    <name type="scientific">Clonorchis sinensis</name>
    <name type="common">Chinese liver fluke</name>
    <dbReference type="NCBI Taxonomy" id="79923"/>
    <lineage>
        <taxon>Eukaryota</taxon>
        <taxon>Metazoa</taxon>
        <taxon>Spiralia</taxon>
        <taxon>Lophotrochozoa</taxon>
        <taxon>Platyhelminthes</taxon>
        <taxon>Trematoda</taxon>
        <taxon>Digenea</taxon>
        <taxon>Opisthorchiida</taxon>
        <taxon>Opisthorchiata</taxon>
        <taxon>Opisthorchiidae</taxon>
        <taxon>Clonorchis</taxon>
    </lineage>
</organism>
<dbReference type="SUPFAM" id="SSF57667">
    <property type="entry name" value="beta-beta-alpha zinc fingers"/>
    <property type="match status" value="1"/>
</dbReference>
<keyword evidence="1" id="KW-0479">Metal-binding</keyword>
<reference evidence="7" key="1">
    <citation type="journal article" date="2011" name="Genome Biol.">
        <title>The draft genome of the carcinogenic human liver fluke Clonorchis sinensis.</title>
        <authorList>
            <person name="Wang X."/>
            <person name="Chen W."/>
            <person name="Huang Y."/>
            <person name="Sun J."/>
            <person name="Men J."/>
            <person name="Liu H."/>
            <person name="Luo F."/>
            <person name="Guo L."/>
            <person name="Lv X."/>
            <person name="Deng C."/>
            <person name="Zhou C."/>
            <person name="Fan Y."/>
            <person name="Li X."/>
            <person name="Huang L."/>
            <person name="Hu Y."/>
            <person name="Liang C."/>
            <person name="Hu X."/>
            <person name="Xu J."/>
            <person name="Yu X."/>
        </authorList>
    </citation>
    <scope>NUCLEOTIDE SEQUENCE [LARGE SCALE GENOMIC DNA]</scope>
    <source>
        <strain evidence="7">Henan</strain>
    </source>
</reference>
<evidence type="ECO:0000256" key="4">
    <source>
        <dbReference type="PROSITE-ProRule" id="PRU00042"/>
    </source>
</evidence>
<feature type="domain" description="C2H2-type" evidence="6">
    <location>
        <begin position="203"/>
        <end position="231"/>
    </location>
</feature>
<evidence type="ECO:0000256" key="3">
    <source>
        <dbReference type="ARBA" id="ARBA00022833"/>
    </source>
</evidence>
<accession>H2KU57</accession>
<dbReference type="PROSITE" id="PS00028">
    <property type="entry name" value="ZINC_FINGER_C2H2_1"/>
    <property type="match status" value="1"/>
</dbReference>
<dbReference type="GO" id="GO:0008270">
    <property type="term" value="F:zinc ion binding"/>
    <property type="evidence" value="ECO:0007669"/>
    <property type="project" value="UniProtKB-KW"/>
</dbReference>
<name>H2KU57_CLOSI</name>
<evidence type="ECO:0000313" key="8">
    <source>
        <dbReference type="Proteomes" id="UP000008909"/>
    </source>
</evidence>
<dbReference type="InterPro" id="IPR036236">
    <property type="entry name" value="Znf_C2H2_sf"/>
</dbReference>
<keyword evidence="2 4" id="KW-0863">Zinc-finger</keyword>
<evidence type="ECO:0000256" key="2">
    <source>
        <dbReference type="ARBA" id="ARBA00022771"/>
    </source>
</evidence>
<evidence type="ECO:0000313" key="7">
    <source>
        <dbReference type="EMBL" id="GAA33390.2"/>
    </source>
</evidence>
<dbReference type="AlphaFoldDB" id="H2KU57"/>
<feature type="region of interest" description="Disordered" evidence="5">
    <location>
        <begin position="220"/>
        <end position="246"/>
    </location>
</feature>
<evidence type="ECO:0000256" key="1">
    <source>
        <dbReference type="ARBA" id="ARBA00022723"/>
    </source>
</evidence>
<proteinExistence type="predicted"/>
<dbReference type="FunFam" id="3.30.160.60:FF:000446">
    <property type="entry name" value="Zinc finger protein"/>
    <property type="match status" value="1"/>
</dbReference>
<evidence type="ECO:0000259" key="6">
    <source>
        <dbReference type="PROSITE" id="PS50157"/>
    </source>
</evidence>
<dbReference type="Gene3D" id="3.30.160.60">
    <property type="entry name" value="Classic Zinc Finger"/>
    <property type="match status" value="1"/>
</dbReference>
<sequence length="246" mass="28532">MYRVYASTIVHRKSVALAISEQVDKVGQSEGFLQHYAPVVVNTLNIVKLNPLDSRRETDGNVKYLISTRRTARCRFNTNRKHRKFLSSCNFNAIVTGRLPLNQQRKESVAQYLRTSIQFHIWIILRVYAKAPPIDSFYREERISVCILWTVFGKPSQSKEAQFDKTSRCFLTQIHEVRVYRLQTTFCMSLERHAVVHTQERPFVCAVCGDEYSRNDTLKSHRRAKHKEQQVAKATGLPGEHSAFKN</sequence>
<gene>
    <name evidence="7" type="ORF">CLF_107841</name>
</gene>
<keyword evidence="3" id="KW-0862">Zinc</keyword>
<dbReference type="Proteomes" id="UP000008909">
    <property type="component" value="Unassembled WGS sequence"/>
</dbReference>
<evidence type="ECO:0000256" key="5">
    <source>
        <dbReference type="SAM" id="MobiDB-lite"/>
    </source>
</evidence>